<feature type="transmembrane region" description="Helical" evidence="16">
    <location>
        <begin position="328"/>
        <end position="351"/>
    </location>
</feature>
<evidence type="ECO:0000256" key="10">
    <source>
        <dbReference type="ARBA" id="ARBA00033270"/>
    </source>
</evidence>
<dbReference type="EC" id="2.4.99.28" evidence="14"/>
<gene>
    <name evidence="17" type="ORF">NQX30_02640</name>
</gene>
<evidence type="ECO:0000256" key="15">
    <source>
        <dbReference type="ARBA" id="ARBA00049902"/>
    </source>
</evidence>
<keyword evidence="18" id="KW-1185">Reference proteome</keyword>
<keyword evidence="5" id="KW-0133">Cell shape</keyword>
<evidence type="ECO:0000313" key="18">
    <source>
        <dbReference type="Proteomes" id="UP001168167"/>
    </source>
</evidence>
<evidence type="ECO:0000256" key="4">
    <source>
        <dbReference type="ARBA" id="ARBA00022692"/>
    </source>
</evidence>
<dbReference type="Proteomes" id="UP001168167">
    <property type="component" value="Unassembled WGS sequence"/>
</dbReference>
<keyword evidence="2" id="KW-0328">Glycosyltransferase</keyword>
<feature type="transmembrane region" description="Helical" evidence="16">
    <location>
        <begin position="158"/>
        <end position="175"/>
    </location>
</feature>
<proteinExistence type="inferred from homology"/>
<feature type="transmembrane region" description="Helical" evidence="16">
    <location>
        <begin position="46"/>
        <end position="64"/>
    </location>
</feature>
<dbReference type="EMBL" id="JANQAO010000001">
    <property type="protein sequence ID" value="MDM5147272.1"/>
    <property type="molecule type" value="Genomic_DNA"/>
</dbReference>
<reference evidence="17" key="1">
    <citation type="submission" date="2022-08" db="EMBL/GenBank/DDBJ databases">
        <authorList>
            <person name="Dzunkova M."/>
            <person name="La Clair J."/>
            <person name="Tyml T."/>
            <person name="Doud D."/>
            <person name="Schulz F."/>
            <person name="Piquer S."/>
            <person name="Porcel Sanchis D."/>
            <person name="Osborn A."/>
            <person name="Robinson D."/>
            <person name="Louie K.B."/>
            <person name="Bowen B.P."/>
            <person name="Bowers R."/>
            <person name="Lee J."/>
            <person name="Arnau Llombart V."/>
            <person name="Diaz Villanueva W."/>
            <person name="Gosliner T."/>
            <person name="Northen T."/>
            <person name="Cheng J.-F."/>
            <person name="Burkart M.D."/>
            <person name="Woyke T."/>
        </authorList>
    </citation>
    <scope>NUCLEOTIDE SEQUENCE</scope>
    <source>
        <strain evidence="17">Df01</strain>
    </source>
</reference>
<dbReference type="InterPro" id="IPR001182">
    <property type="entry name" value="FtsW/RodA"/>
</dbReference>
<evidence type="ECO:0000256" key="1">
    <source>
        <dbReference type="ARBA" id="ARBA00004141"/>
    </source>
</evidence>
<name>A0ABT7QKP8_9GAMM</name>
<evidence type="ECO:0000256" key="5">
    <source>
        <dbReference type="ARBA" id="ARBA00022960"/>
    </source>
</evidence>
<evidence type="ECO:0000256" key="6">
    <source>
        <dbReference type="ARBA" id="ARBA00022984"/>
    </source>
</evidence>
<keyword evidence="4 16" id="KW-0812">Transmembrane</keyword>
<comment type="caution">
    <text evidence="17">The sequence shown here is derived from an EMBL/GenBank/DDBJ whole genome shotgun (WGS) entry which is preliminary data.</text>
</comment>
<evidence type="ECO:0000256" key="12">
    <source>
        <dbReference type="ARBA" id="ARBA00041185"/>
    </source>
</evidence>
<protein>
    <recommendedName>
        <fullName evidence="12">Probable peptidoglycan glycosyltransferase FtsW</fullName>
        <ecNumber evidence="14">2.4.99.28</ecNumber>
    </recommendedName>
    <alternativeName>
        <fullName evidence="13">Cell division protein FtsW</fullName>
    </alternativeName>
    <alternativeName>
        <fullName evidence="10">Cell wall polymerase</fullName>
    </alternativeName>
    <alternativeName>
        <fullName evidence="9">Peptidoglycan polymerase</fullName>
    </alternativeName>
</protein>
<evidence type="ECO:0000256" key="8">
    <source>
        <dbReference type="ARBA" id="ARBA00023136"/>
    </source>
</evidence>
<feature type="transmembrane region" description="Helical" evidence="16">
    <location>
        <begin position="254"/>
        <end position="279"/>
    </location>
</feature>
<organism evidence="17 18">
    <name type="scientific">Candidatus Doriopsillibacter californiensis</name>
    <dbReference type="NCBI Taxonomy" id="2970740"/>
    <lineage>
        <taxon>Bacteria</taxon>
        <taxon>Pseudomonadati</taxon>
        <taxon>Pseudomonadota</taxon>
        <taxon>Gammaproteobacteria</taxon>
        <taxon>Candidatus Tethybacterales</taxon>
        <taxon>Candidatus Persebacteraceae</taxon>
        <taxon>Candidatus Doriopsillibacter</taxon>
    </lineage>
</organism>
<evidence type="ECO:0000256" key="16">
    <source>
        <dbReference type="SAM" id="Phobius"/>
    </source>
</evidence>
<evidence type="ECO:0000256" key="3">
    <source>
        <dbReference type="ARBA" id="ARBA00022679"/>
    </source>
</evidence>
<feature type="transmembrane region" description="Helical" evidence="16">
    <location>
        <begin position="180"/>
        <end position="197"/>
    </location>
</feature>
<keyword evidence="3" id="KW-0808">Transferase</keyword>
<comment type="catalytic activity">
    <reaction evidence="15">
        <text>[GlcNAc-(1-&gt;4)-Mur2Ac(oyl-L-Ala-gamma-D-Glu-L-Lys-D-Ala-D-Ala)](n)-di-trans,octa-cis-undecaprenyl diphosphate + beta-D-GlcNAc-(1-&gt;4)-Mur2Ac(oyl-L-Ala-gamma-D-Glu-L-Lys-D-Ala-D-Ala)-di-trans,octa-cis-undecaprenyl diphosphate = [GlcNAc-(1-&gt;4)-Mur2Ac(oyl-L-Ala-gamma-D-Glu-L-Lys-D-Ala-D-Ala)](n+1)-di-trans,octa-cis-undecaprenyl diphosphate + di-trans,octa-cis-undecaprenyl diphosphate + H(+)</text>
        <dbReference type="Rhea" id="RHEA:23708"/>
        <dbReference type="Rhea" id="RHEA-COMP:9602"/>
        <dbReference type="Rhea" id="RHEA-COMP:9603"/>
        <dbReference type="ChEBI" id="CHEBI:15378"/>
        <dbReference type="ChEBI" id="CHEBI:58405"/>
        <dbReference type="ChEBI" id="CHEBI:60033"/>
        <dbReference type="ChEBI" id="CHEBI:78435"/>
        <dbReference type="EC" id="2.4.99.28"/>
    </reaction>
</comment>
<evidence type="ECO:0000256" key="14">
    <source>
        <dbReference type="ARBA" id="ARBA00044770"/>
    </source>
</evidence>
<keyword evidence="8 16" id="KW-0472">Membrane</keyword>
<accession>A0ABT7QKP8</accession>
<feature type="transmembrane region" description="Helical" evidence="16">
    <location>
        <begin position="299"/>
        <end position="322"/>
    </location>
</feature>
<reference evidence="17" key="2">
    <citation type="journal article" date="2023" name="Microbiome">
        <title>Synthase-selected sorting approach identifies a beta-lactone synthase in a nudibranch symbiotic bacterium.</title>
        <authorList>
            <person name="Dzunkova M."/>
            <person name="La Clair J.J."/>
            <person name="Tyml T."/>
            <person name="Doud D."/>
            <person name="Schulz F."/>
            <person name="Piquer-Esteban S."/>
            <person name="Porcel Sanchis D."/>
            <person name="Osborn A."/>
            <person name="Robinson D."/>
            <person name="Louie K.B."/>
            <person name="Bowen B.P."/>
            <person name="Bowers R.M."/>
            <person name="Lee J."/>
            <person name="Arnau V."/>
            <person name="Diaz-Villanueva W."/>
            <person name="Stepanauskas R."/>
            <person name="Gosliner T."/>
            <person name="Date S.V."/>
            <person name="Northen T.R."/>
            <person name="Cheng J.F."/>
            <person name="Burkart M.D."/>
            <person name="Woyke T."/>
        </authorList>
    </citation>
    <scope>NUCLEOTIDE SEQUENCE</scope>
    <source>
        <strain evidence="17">Df01</strain>
    </source>
</reference>
<keyword evidence="7 16" id="KW-1133">Transmembrane helix</keyword>
<keyword evidence="6" id="KW-0573">Peptidoglycan synthesis</keyword>
<evidence type="ECO:0000256" key="2">
    <source>
        <dbReference type="ARBA" id="ARBA00022676"/>
    </source>
</evidence>
<dbReference type="PANTHER" id="PTHR30474:SF2">
    <property type="entry name" value="PEPTIDOGLYCAN GLYCOSYLTRANSFERASE FTSW-RELATED"/>
    <property type="match status" value="1"/>
</dbReference>
<comment type="subcellular location">
    <subcellularLocation>
        <location evidence="1">Membrane</location>
        <topology evidence="1">Multi-pass membrane protein</topology>
    </subcellularLocation>
</comment>
<evidence type="ECO:0000256" key="11">
    <source>
        <dbReference type="ARBA" id="ARBA00038053"/>
    </source>
</evidence>
<feature type="transmembrane region" description="Helical" evidence="16">
    <location>
        <begin position="135"/>
        <end position="152"/>
    </location>
</feature>
<evidence type="ECO:0000256" key="7">
    <source>
        <dbReference type="ARBA" id="ARBA00022989"/>
    </source>
</evidence>
<dbReference type="PANTHER" id="PTHR30474">
    <property type="entry name" value="CELL CYCLE PROTEIN"/>
    <property type="match status" value="1"/>
</dbReference>
<dbReference type="Pfam" id="PF01098">
    <property type="entry name" value="FTSW_RODA_SPOVE"/>
    <property type="match status" value="1"/>
</dbReference>
<sequence>MRRSNVFIAPVDAGVLLACGALLAVGLTALHSVSLAANVNWVGKQLVAVITAAAAMAMVFCCSLSSLRRQAKLLMILVLTLLAAVFLFEPRNGAHRWLGGGGLSLQPAELCKWTLLLLTASYASRPQFKRHAIKFVFPILGWAIPTLGLIILQPDFGTLVLLSLVVLSVLFLSGFDLRAVMALFAIFLIILIVLLLTEPYRMQRLVSFVDPFNAAGGYNQKHAIIAFVQGGLWGRGIGRSIEKWGYLPESHNDFIISIIAEETGLLGLLIVCALIALLVMKAINIARRAEERGEIFGALYAFGFAVLVTTQSAINICGNLALLPSKGFTLPLVSYGGSSLLSMGLLVGVLLRIDFENRREQRGGGT</sequence>
<evidence type="ECO:0000313" key="17">
    <source>
        <dbReference type="EMBL" id="MDM5147272.1"/>
    </source>
</evidence>
<evidence type="ECO:0000256" key="9">
    <source>
        <dbReference type="ARBA" id="ARBA00032370"/>
    </source>
</evidence>
<evidence type="ECO:0000256" key="13">
    <source>
        <dbReference type="ARBA" id="ARBA00041418"/>
    </source>
</evidence>
<comment type="similarity">
    <text evidence="11">Belongs to the SEDS family. FtsW subfamily.</text>
</comment>